<dbReference type="InterPro" id="IPR027417">
    <property type="entry name" value="P-loop_NTPase"/>
</dbReference>
<dbReference type="RefSeq" id="WP_093156578.1">
    <property type="nucleotide sequence ID" value="NZ_FNEK01000025.1"/>
</dbReference>
<dbReference type="Gene3D" id="3.40.50.300">
    <property type="entry name" value="P-loop containing nucleotide triphosphate hydrolases"/>
    <property type="match status" value="1"/>
</dbReference>
<dbReference type="STRING" id="571298.SAMN04488026_10253"/>
<dbReference type="Proteomes" id="UP000199382">
    <property type="component" value="Unassembled WGS sequence"/>
</dbReference>
<sequence>MRQRGRIKELLLKAEVVLAFVGVGLPLLAVFILGWVWLRENGLLLPFVATIAGFVVLVAVIHRTLGNQSSEETGQPSEDLTELQVAPDPEWNDRQKTAYDAVCAHIAENLVDPIEDLGAAQDLAVSVVETAARQFKDSRRDCFDATLPEFLLFAEQVPSRYRRILKRHVPYVDAISLYRPAQAWRNRQTLQNVFETGSVLWRAQRFLTNPVHGVISEVWRSSQDYLGISVSRELLLEMQRALFEVVGQVAVDLYSDNLRLSDQELLEIQLEEISGDRRRLARPDSALRVAFVGQISTGKSSLINQLTGQDIAEVDVLPTTDAPTIHEVAVDDASFRILDTPGLDGSIKIAKQVAEEAADADVVVWVLRANRPSREIDRASLKLFNEHFENEPERLQPPVLFVLTFVDKLAPIWPYAEHALPAEVRDRFEDACNAAANELEIQKPIPASTGATPWNIASIRRALIGLYADGLKTQRNRARREARTDGISTNLKRSGSGAWEVVKAGARIAKRGVSGDSGSGPSSP</sequence>
<keyword evidence="4" id="KW-1185">Reference proteome</keyword>
<dbReference type="Pfam" id="PF01926">
    <property type="entry name" value="MMR_HSR1"/>
    <property type="match status" value="1"/>
</dbReference>
<dbReference type="EMBL" id="FNEK01000025">
    <property type="protein sequence ID" value="SDJ82686.1"/>
    <property type="molecule type" value="Genomic_DNA"/>
</dbReference>
<evidence type="ECO:0000313" key="3">
    <source>
        <dbReference type="EMBL" id="SDJ82686.1"/>
    </source>
</evidence>
<dbReference type="InterPro" id="IPR006073">
    <property type="entry name" value="GTP-bd"/>
</dbReference>
<dbReference type="GO" id="GO:0005829">
    <property type="term" value="C:cytosol"/>
    <property type="evidence" value="ECO:0007669"/>
    <property type="project" value="TreeGrafter"/>
</dbReference>
<dbReference type="SUPFAM" id="SSF52540">
    <property type="entry name" value="P-loop containing nucleoside triphosphate hydrolases"/>
    <property type="match status" value="1"/>
</dbReference>
<dbReference type="GO" id="GO:0030488">
    <property type="term" value="P:tRNA methylation"/>
    <property type="evidence" value="ECO:0007669"/>
    <property type="project" value="TreeGrafter"/>
</dbReference>
<feature type="transmembrane region" description="Helical" evidence="1">
    <location>
        <begin position="43"/>
        <end position="61"/>
    </location>
</feature>
<gene>
    <name evidence="3" type="ORF">SAMN04488026_10253</name>
</gene>
<evidence type="ECO:0000313" key="4">
    <source>
        <dbReference type="Proteomes" id="UP000199382"/>
    </source>
</evidence>
<dbReference type="PANTHER" id="PTHR42714:SF2">
    <property type="entry name" value="TRNA MODIFICATION GTPASE GTPBP3, MITOCHONDRIAL"/>
    <property type="match status" value="1"/>
</dbReference>
<dbReference type="GO" id="GO:0002098">
    <property type="term" value="P:tRNA wobble uridine modification"/>
    <property type="evidence" value="ECO:0007669"/>
    <property type="project" value="TreeGrafter"/>
</dbReference>
<dbReference type="OrthoDB" id="238366at2"/>
<protein>
    <recommendedName>
        <fullName evidence="2">G domain-containing protein</fullName>
    </recommendedName>
</protein>
<dbReference type="AlphaFoldDB" id="A0A1G8WX82"/>
<feature type="domain" description="G" evidence="2">
    <location>
        <begin position="288"/>
        <end position="386"/>
    </location>
</feature>
<reference evidence="3 4" key="1">
    <citation type="submission" date="2016-10" db="EMBL/GenBank/DDBJ databases">
        <authorList>
            <person name="de Groot N.N."/>
        </authorList>
    </citation>
    <scope>NUCLEOTIDE SEQUENCE [LARGE SCALE GENOMIC DNA]</scope>
    <source>
        <strain evidence="3 4">DSM 25294</strain>
    </source>
</reference>
<dbReference type="GO" id="GO:0005525">
    <property type="term" value="F:GTP binding"/>
    <property type="evidence" value="ECO:0007669"/>
    <property type="project" value="InterPro"/>
</dbReference>
<keyword evidence="1" id="KW-1133">Transmembrane helix</keyword>
<organism evidence="3 4">
    <name type="scientific">Aliiruegeria lutimaris</name>
    <dbReference type="NCBI Taxonomy" id="571298"/>
    <lineage>
        <taxon>Bacteria</taxon>
        <taxon>Pseudomonadati</taxon>
        <taxon>Pseudomonadota</taxon>
        <taxon>Alphaproteobacteria</taxon>
        <taxon>Rhodobacterales</taxon>
        <taxon>Roseobacteraceae</taxon>
        <taxon>Aliiruegeria</taxon>
    </lineage>
</organism>
<keyword evidence="1" id="KW-0812">Transmembrane</keyword>
<feature type="transmembrane region" description="Helical" evidence="1">
    <location>
        <begin position="12"/>
        <end position="37"/>
    </location>
</feature>
<accession>A0A1G8WX82</accession>
<evidence type="ECO:0000256" key="1">
    <source>
        <dbReference type="SAM" id="Phobius"/>
    </source>
</evidence>
<evidence type="ECO:0000259" key="2">
    <source>
        <dbReference type="Pfam" id="PF01926"/>
    </source>
</evidence>
<name>A0A1G8WX82_9RHOB</name>
<proteinExistence type="predicted"/>
<dbReference type="PANTHER" id="PTHR42714">
    <property type="entry name" value="TRNA MODIFICATION GTPASE GTPBP3"/>
    <property type="match status" value="1"/>
</dbReference>
<keyword evidence="1" id="KW-0472">Membrane</keyword>